<dbReference type="STRING" id="1144750.SAMN05443431_108201"/>
<keyword evidence="1" id="KW-0472">Membrane</keyword>
<proteinExistence type="predicted"/>
<name>A0A1I3RWN6_9FLAO</name>
<accession>A0A1I3RWN6</accession>
<protein>
    <submittedName>
        <fullName evidence="2">Uncharacterized protein</fullName>
    </submittedName>
</protein>
<feature type="transmembrane region" description="Helical" evidence="1">
    <location>
        <begin position="41"/>
        <end position="64"/>
    </location>
</feature>
<reference evidence="3" key="1">
    <citation type="submission" date="2016-10" db="EMBL/GenBank/DDBJ databases">
        <authorList>
            <person name="Varghese N."/>
            <person name="Submissions S."/>
        </authorList>
    </citation>
    <scope>NUCLEOTIDE SEQUENCE [LARGE SCALE GENOMIC DNA]</scope>
    <source>
        <strain evidence="3">DSM 28881</strain>
    </source>
</reference>
<keyword evidence="1" id="KW-1133">Transmembrane helix</keyword>
<feature type="transmembrane region" description="Helical" evidence="1">
    <location>
        <begin position="12"/>
        <end position="34"/>
    </location>
</feature>
<feature type="transmembrane region" description="Helical" evidence="1">
    <location>
        <begin position="98"/>
        <end position="118"/>
    </location>
</feature>
<keyword evidence="3" id="KW-1185">Reference proteome</keyword>
<evidence type="ECO:0000313" key="3">
    <source>
        <dbReference type="Proteomes" id="UP000199559"/>
    </source>
</evidence>
<keyword evidence="1" id="KW-0812">Transmembrane</keyword>
<sequence length="165" mass="18543">MDFVQQYLQSERLLGLSAGIIGLLSIITGVYFYANKPQFKVFAIAMLVLGLIEAGVFITGYFLVNNQKTVDQKVAQYQDNKDSYLKSDLVMVNKNLNAFFTLKLIYALVFITLAIVLSKVALKPLYFGIFTAVMIHLAVAIVIDTFGERYTKLYKANIENAQHVL</sequence>
<dbReference type="AlphaFoldDB" id="A0A1I3RWN6"/>
<gene>
    <name evidence="2" type="ORF">SAMN05443431_108201</name>
</gene>
<dbReference type="Proteomes" id="UP000199559">
    <property type="component" value="Unassembled WGS sequence"/>
</dbReference>
<evidence type="ECO:0000313" key="2">
    <source>
        <dbReference type="EMBL" id="SFJ50815.1"/>
    </source>
</evidence>
<dbReference type="RefSeq" id="WP_090841556.1">
    <property type="nucleotide sequence ID" value="NZ_FORM01000008.1"/>
</dbReference>
<dbReference type="EMBL" id="FORM01000008">
    <property type="protein sequence ID" value="SFJ50815.1"/>
    <property type="molecule type" value="Genomic_DNA"/>
</dbReference>
<feature type="transmembrane region" description="Helical" evidence="1">
    <location>
        <begin position="125"/>
        <end position="143"/>
    </location>
</feature>
<evidence type="ECO:0000256" key="1">
    <source>
        <dbReference type="SAM" id="Phobius"/>
    </source>
</evidence>
<organism evidence="2 3">
    <name type="scientific">Olleya namhaensis</name>
    <dbReference type="NCBI Taxonomy" id="1144750"/>
    <lineage>
        <taxon>Bacteria</taxon>
        <taxon>Pseudomonadati</taxon>
        <taxon>Bacteroidota</taxon>
        <taxon>Flavobacteriia</taxon>
        <taxon>Flavobacteriales</taxon>
        <taxon>Flavobacteriaceae</taxon>
    </lineage>
</organism>